<feature type="domain" description="Domain of unknown function at the cortex 1" evidence="2">
    <location>
        <begin position="30"/>
        <end position="288"/>
    </location>
</feature>
<gene>
    <name evidence="3" type="ORF">LTR78_003161</name>
</gene>
<evidence type="ECO:0000256" key="1">
    <source>
        <dbReference type="SAM" id="MobiDB-lite"/>
    </source>
</evidence>
<comment type="caution">
    <text evidence="3">The sequence shown here is derived from an EMBL/GenBank/DDBJ whole genome shotgun (WGS) entry which is preliminary data.</text>
</comment>
<feature type="region of interest" description="Disordered" evidence="1">
    <location>
        <begin position="1"/>
        <end position="20"/>
    </location>
</feature>
<dbReference type="PANTHER" id="PTHR34826:SF2">
    <property type="entry name" value="UPF0590 PROTEIN C409.17C"/>
    <property type="match status" value="1"/>
</dbReference>
<accession>A0AAE1C3U5</accession>
<dbReference type="Proteomes" id="UP001274830">
    <property type="component" value="Unassembled WGS sequence"/>
</dbReference>
<evidence type="ECO:0000259" key="2">
    <source>
        <dbReference type="Pfam" id="PF08588"/>
    </source>
</evidence>
<evidence type="ECO:0000313" key="3">
    <source>
        <dbReference type="EMBL" id="KAK3676956.1"/>
    </source>
</evidence>
<feature type="compositionally biased region" description="Polar residues" evidence="1">
    <location>
        <begin position="341"/>
        <end position="354"/>
    </location>
</feature>
<evidence type="ECO:0000313" key="4">
    <source>
        <dbReference type="Proteomes" id="UP001274830"/>
    </source>
</evidence>
<keyword evidence="4" id="KW-1185">Reference proteome</keyword>
<name>A0AAE1C3U5_9PEZI</name>
<feature type="region of interest" description="Disordered" evidence="1">
    <location>
        <begin position="428"/>
        <end position="486"/>
    </location>
</feature>
<dbReference type="EMBL" id="JAUTXT010000008">
    <property type="protein sequence ID" value="KAK3676956.1"/>
    <property type="molecule type" value="Genomic_DNA"/>
</dbReference>
<feature type="compositionally biased region" description="Polar residues" evidence="1">
    <location>
        <begin position="376"/>
        <end position="390"/>
    </location>
</feature>
<feature type="region of interest" description="Disordered" evidence="1">
    <location>
        <begin position="336"/>
        <end position="392"/>
    </location>
</feature>
<dbReference type="AlphaFoldDB" id="A0AAE1C3U5"/>
<organism evidence="3 4">
    <name type="scientific">Recurvomyces mirabilis</name>
    <dbReference type="NCBI Taxonomy" id="574656"/>
    <lineage>
        <taxon>Eukaryota</taxon>
        <taxon>Fungi</taxon>
        <taxon>Dikarya</taxon>
        <taxon>Ascomycota</taxon>
        <taxon>Pezizomycotina</taxon>
        <taxon>Dothideomycetes</taxon>
        <taxon>Dothideomycetidae</taxon>
        <taxon>Mycosphaerellales</taxon>
        <taxon>Teratosphaeriaceae</taxon>
        <taxon>Recurvomyces</taxon>
    </lineage>
</organism>
<sequence>MASIVKQKLHGLTSGSGNDAEAAQEAEKYKLLVTAGPSYNQDQHQVVRVNTNEAIYVENEFVRAKIKVNIRGYHGLPSGTPAISTYFDDPVHEKDQYSVAFSFVPKQNLPSVDTVWGNDFDHPIKNKLPPGFNTAFKIVKEFIDPGLECDAYADEPWLYGPSLSCWFAFRVGDQVGQQADFPEPGVVKEGGDGEGQEIRHKIGLPETGDKRRKHFLSAPHREAFTFEKGRVYQGDFYNPYLDFPNFSLKLPGFSLKVVKYIDQKSHCLRYVFKNRKTQDVYFTVHIHLLWGEQLQQAVQREEEQRQLSSQGVVTQPLNALVGGSKQVPVVENGRMAKGHEGSQSSVRNGDHSSSAPAPAQPKKAPPPETQIRESTNDQSVSSHTAPQNMQLHPGNQAAAADFGTTHSRTAPDMAGLQTATENVRLHPGDQSASAAASSVPTASASASTQASTDVAAESVISRMLQSTSSSDQTGKKLNYFNGDNVD</sequence>
<dbReference type="PANTHER" id="PTHR34826">
    <property type="entry name" value="UPF0590 PROTEIN C409.17C"/>
    <property type="match status" value="1"/>
</dbReference>
<dbReference type="InterPro" id="IPR013897">
    <property type="entry name" value="Duc1"/>
</dbReference>
<feature type="compositionally biased region" description="Polar residues" evidence="1">
    <location>
        <begin position="463"/>
        <end position="472"/>
    </location>
</feature>
<feature type="compositionally biased region" description="Low complexity" evidence="1">
    <location>
        <begin position="429"/>
        <end position="456"/>
    </location>
</feature>
<protein>
    <recommendedName>
        <fullName evidence="2">Domain of unknown function at the cortex 1 domain-containing protein</fullName>
    </recommendedName>
</protein>
<proteinExistence type="predicted"/>
<reference evidence="3" key="1">
    <citation type="submission" date="2023-07" db="EMBL/GenBank/DDBJ databases">
        <title>Black Yeasts Isolated from many extreme environments.</title>
        <authorList>
            <person name="Coleine C."/>
            <person name="Stajich J.E."/>
            <person name="Selbmann L."/>
        </authorList>
    </citation>
    <scope>NUCLEOTIDE SEQUENCE</scope>
    <source>
        <strain evidence="3">CCFEE 5485</strain>
    </source>
</reference>
<dbReference type="Pfam" id="PF08588">
    <property type="entry name" value="Duc1"/>
    <property type="match status" value="1"/>
</dbReference>